<dbReference type="InterPro" id="IPR051678">
    <property type="entry name" value="AGP_Transferase"/>
</dbReference>
<dbReference type="AlphaFoldDB" id="A0A1G7CWC2"/>
<evidence type="ECO:0000313" key="3">
    <source>
        <dbReference type="Proteomes" id="UP000198546"/>
    </source>
</evidence>
<keyword evidence="2" id="KW-0418">Kinase</keyword>
<dbReference type="PANTHER" id="PTHR21310">
    <property type="entry name" value="AMINOGLYCOSIDE PHOSPHOTRANSFERASE-RELATED-RELATED"/>
    <property type="match status" value="1"/>
</dbReference>
<sequence length="309" mass="33202">MADLDELVPAVVPRLLGALLDGPPSQVHGGYASSAWLVGVEGVPLLVKVSHAGAPVDKAVAASSALRLAATTSAPVPREVFFDPECGQLLGRVVRILTWLDGEVARDRLDQQGAEGFFTELGSVVASLHQARCDAFTTRLGGAPAFDTWAEFVRHRSDQIRERVRRTGAIATDQLETALSRALAVAIEVSPVVEPRLAHRDLHLDNVLVTSSGHVAGVLDLDGAGAWDPAVDLVKLRAQVFPHHPGSEQWFTRGYASTSCGLPEQLDRRVAVVEVLELTNAVANAGLHHNDVMVEVNRRRLTEVLSSPW</sequence>
<dbReference type="SUPFAM" id="SSF56112">
    <property type="entry name" value="Protein kinase-like (PK-like)"/>
    <property type="match status" value="1"/>
</dbReference>
<dbReference type="InterPro" id="IPR011009">
    <property type="entry name" value="Kinase-like_dom_sf"/>
</dbReference>
<keyword evidence="2" id="KW-0808">Transferase</keyword>
<dbReference type="Gene3D" id="3.90.1200.10">
    <property type="match status" value="1"/>
</dbReference>
<accession>A0A1G7CWC2</accession>
<name>A0A1G7CWC2_9ACTN</name>
<dbReference type="PANTHER" id="PTHR21310:SF15">
    <property type="entry name" value="AMINOGLYCOSIDE PHOSPHOTRANSFERASE DOMAIN-CONTAINING PROTEIN"/>
    <property type="match status" value="1"/>
</dbReference>
<reference evidence="2 3" key="1">
    <citation type="submission" date="2016-10" db="EMBL/GenBank/DDBJ databases">
        <authorList>
            <person name="de Groot N.N."/>
        </authorList>
    </citation>
    <scope>NUCLEOTIDE SEQUENCE [LARGE SCALE GENOMIC DNA]</scope>
    <source>
        <strain evidence="2 3">MON 2.2</strain>
    </source>
</reference>
<dbReference type="Proteomes" id="UP000198546">
    <property type="component" value="Chromosome i"/>
</dbReference>
<dbReference type="RefSeq" id="WP_157677190.1">
    <property type="nucleotide sequence ID" value="NZ_LT629688.1"/>
</dbReference>
<keyword evidence="3" id="KW-1185">Reference proteome</keyword>
<dbReference type="InterPro" id="IPR002575">
    <property type="entry name" value="Aminoglycoside_PTrfase"/>
</dbReference>
<gene>
    <name evidence="2" type="ORF">SAMN04489747_3399</name>
</gene>
<organism evidence="2 3">
    <name type="scientific">Auraticoccus monumenti</name>
    <dbReference type="NCBI Taxonomy" id="675864"/>
    <lineage>
        <taxon>Bacteria</taxon>
        <taxon>Bacillati</taxon>
        <taxon>Actinomycetota</taxon>
        <taxon>Actinomycetes</taxon>
        <taxon>Propionibacteriales</taxon>
        <taxon>Propionibacteriaceae</taxon>
        <taxon>Auraticoccus</taxon>
    </lineage>
</organism>
<dbReference type="Pfam" id="PF01636">
    <property type="entry name" value="APH"/>
    <property type="match status" value="1"/>
</dbReference>
<dbReference type="GO" id="GO:0016301">
    <property type="term" value="F:kinase activity"/>
    <property type="evidence" value="ECO:0007669"/>
    <property type="project" value="UniProtKB-KW"/>
</dbReference>
<proteinExistence type="predicted"/>
<protein>
    <submittedName>
        <fullName evidence="2">Predicted kinase, aminoglycoside phosphotransferase (APT) family</fullName>
    </submittedName>
</protein>
<feature type="domain" description="Aminoglycoside phosphotransferase" evidence="1">
    <location>
        <begin position="26"/>
        <end position="243"/>
    </location>
</feature>
<evidence type="ECO:0000313" key="2">
    <source>
        <dbReference type="EMBL" id="SDE43599.1"/>
    </source>
</evidence>
<evidence type="ECO:0000259" key="1">
    <source>
        <dbReference type="Pfam" id="PF01636"/>
    </source>
</evidence>
<dbReference type="EMBL" id="LT629688">
    <property type="protein sequence ID" value="SDE43599.1"/>
    <property type="molecule type" value="Genomic_DNA"/>
</dbReference>
<dbReference type="OrthoDB" id="3726339at2"/>